<protein>
    <submittedName>
        <fullName evidence="4">Hydrogenase expression/formation protein HypE</fullName>
    </submittedName>
</protein>
<evidence type="ECO:0000259" key="3">
    <source>
        <dbReference type="Pfam" id="PF02769"/>
    </source>
</evidence>
<dbReference type="SUPFAM" id="SSF56042">
    <property type="entry name" value="PurM C-terminal domain-like"/>
    <property type="match status" value="1"/>
</dbReference>
<dbReference type="Proteomes" id="UP000177583">
    <property type="component" value="Unassembled WGS sequence"/>
</dbReference>
<dbReference type="PANTHER" id="PTHR30303">
    <property type="entry name" value="HYDROGENASE ISOENZYMES FORMATION PROTEIN HYPE"/>
    <property type="match status" value="1"/>
</dbReference>
<evidence type="ECO:0000256" key="1">
    <source>
        <dbReference type="ARBA" id="ARBA00006243"/>
    </source>
</evidence>
<gene>
    <name evidence="4" type="ORF">A2557_10530</name>
</gene>
<dbReference type="CDD" id="cd02197">
    <property type="entry name" value="HypE"/>
    <property type="match status" value="1"/>
</dbReference>
<comment type="caution">
    <text evidence="4">The sequence shown here is derived from an EMBL/GenBank/DDBJ whole genome shotgun (WGS) entry which is preliminary data.</text>
</comment>
<dbReference type="PIRSF" id="PIRSF005644">
    <property type="entry name" value="Hdrgns_mtr_HypE"/>
    <property type="match status" value="1"/>
</dbReference>
<dbReference type="GO" id="GO:0051604">
    <property type="term" value="P:protein maturation"/>
    <property type="evidence" value="ECO:0007669"/>
    <property type="project" value="TreeGrafter"/>
</dbReference>
<dbReference type="Gene3D" id="3.90.650.10">
    <property type="entry name" value="PurM-like C-terminal domain"/>
    <property type="match status" value="1"/>
</dbReference>
<proteinExistence type="inferred from homology"/>
<dbReference type="NCBIfam" id="TIGR02124">
    <property type="entry name" value="hypE"/>
    <property type="match status" value="1"/>
</dbReference>
<accession>A0A1F6GVK7</accession>
<organism evidence="4 5">
    <name type="scientific">Candidatus Lambdaproteobacteria bacterium RIFOXYD2_FULL_56_26</name>
    <dbReference type="NCBI Taxonomy" id="1817773"/>
    <lineage>
        <taxon>Bacteria</taxon>
        <taxon>Pseudomonadati</taxon>
        <taxon>Pseudomonadota</taxon>
        <taxon>Candidatus Lambdaproteobacteria</taxon>
    </lineage>
</organism>
<reference evidence="4 5" key="1">
    <citation type="journal article" date="2016" name="Nat. Commun.">
        <title>Thousands of microbial genomes shed light on interconnected biogeochemical processes in an aquifer system.</title>
        <authorList>
            <person name="Anantharaman K."/>
            <person name="Brown C.T."/>
            <person name="Hug L.A."/>
            <person name="Sharon I."/>
            <person name="Castelle C.J."/>
            <person name="Probst A.J."/>
            <person name="Thomas B.C."/>
            <person name="Singh A."/>
            <person name="Wilkins M.J."/>
            <person name="Karaoz U."/>
            <person name="Brodie E.L."/>
            <person name="Williams K.H."/>
            <person name="Hubbard S.S."/>
            <person name="Banfield J.F."/>
        </authorList>
    </citation>
    <scope>NUCLEOTIDE SEQUENCE [LARGE SCALE GENOMIC DNA]</scope>
</reference>
<dbReference type="PANTHER" id="PTHR30303:SF0">
    <property type="entry name" value="CARBAMOYL DEHYDRATASE HYPE"/>
    <property type="match status" value="1"/>
</dbReference>
<dbReference type="AlphaFoldDB" id="A0A1F6GVK7"/>
<sequence>MKVRLEEGSGGAPMAELLEKWVFPALKNDLLAQGHDAAQLEAVGPLAITTDSYVVKPLFFPGGDIGKLAACGTLNDLAMAGAKPLALTLGLILEEGFDKRSLQVILTSLAAAARAAGVEVVTGDTKVVEAGKGDGLYLNTTGIGRRLRKEIFGPGSLQVGQKILINGGVAQHGLAILAAREGLDLGGVIESDCADLSGLCNLLVEQFAGVRLLKDPTRGGLASTLNELAQASGLCLELHEPSIPIDPKVEAGCGLLGLDPLSVANEGKFLAFVDPQAAPAVLEALLNHPLGQGAAIIGEVKAAPERKVVLVTSIGTRRVLDSPMGEQLPRIC</sequence>
<dbReference type="EMBL" id="MFNF01000026">
    <property type="protein sequence ID" value="OGH02070.1"/>
    <property type="molecule type" value="Genomic_DNA"/>
</dbReference>
<dbReference type="InterPro" id="IPR036921">
    <property type="entry name" value="PurM-like_N_sf"/>
</dbReference>
<evidence type="ECO:0000313" key="5">
    <source>
        <dbReference type="Proteomes" id="UP000177583"/>
    </source>
</evidence>
<dbReference type="Pfam" id="PF00586">
    <property type="entry name" value="AIRS"/>
    <property type="match status" value="1"/>
</dbReference>
<name>A0A1F6GVK7_9PROT</name>
<evidence type="ECO:0000313" key="4">
    <source>
        <dbReference type="EMBL" id="OGH02070.1"/>
    </source>
</evidence>
<feature type="domain" description="PurM-like C-terminal" evidence="3">
    <location>
        <begin position="158"/>
        <end position="309"/>
    </location>
</feature>
<dbReference type="InterPro" id="IPR016188">
    <property type="entry name" value="PurM-like_N"/>
</dbReference>
<evidence type="ECO:0000259" key="2">
    <source>
        <dbReference type="Pfam" id="PF00586"/>
    </source>
</evidence>
<dbReference type="SUPFAM" id="SSF55326">
    <property type="entry name" value="PurM N-terminal domain-like"/>
    <property type="match status" value="1"/>
</dbReference>
<dbReference type="Pfam" id="PF02769">
    <property type="entry name" value="AIRS_C"/>
    <property type="match status" value="1"/>
</dbReference>
<dbReference type="InterPro" id="IPR036676">
    <property type="entry name" value="PurM-like_C_sf"/>
</dbReference>
<feature type="domain" description="PurM-like N-terminal" evidence="2">
    <location>
        <begin position="34"/>
        <end position="145"/>
    </location>
</feature>
<dbReference type="InterPro" id="IPR010918">
    <property type="entry name" value="PurM-like_C_dom"/>
</dbReference>
<dbReference type="InterPro" id="IPR011854">
    <property type="entry name" value="HypE"/>
</dbReference>
<comment type="similarity">
    <text evidence="1">Belongs to the HypE family.</text>
</comment>
<dbReference type="Gene3D" id="3.30.1330.10">
    <property type="entry name" value="PurM-like, N-terminal domain"/>
    <property type="match status" value="1"/>
</dbReference>